<evidence type="ECO:0000259" key="2">
    <source>
        <dbReference type="Pfam" id="PF11396"/>
    </source>
</evidence>
<dbReference type="Proteomes" id="UP001230915">
    <property type="component" value="Unassembled WGS sequence"/>
</dbReference>
<keyword evidence="4" id="KW-1185">Reference proteome</keyword>
<dbReference type="Gene3D" id="3.10.450.360">
    <property type="match status" value="1"/>
</dbReference>
<proteinExistence type="predicted"/>
<evidence type="ECO:0000256" key="1">
    <source>
        <dbReference type="SAM" id="SignalP"/>
    </source>
</evidence>
<dbReference type="SUPFAM" id="SSF160574">
    <property type="entry name" value="BT0923-like"/>
    <property type="match status" value="1"/>
</dbReference>
<feature type="signal peptide" evidence="1">
    <location>
        <begin position="1"/>
        <end position="19"/>
    </location>
</feature>
<keyword evidence="1" id="KW-0732">Signal</keyword>
<evidence type="ECO:0000313" key="4">
    <source>
        <dbReference type="Proteomes" id="UP001230915"/>
    </source>
</evidence>
<organism evidence="3 4">
    <name type="scientific">Mesonia profundi</name>
    <dbReference type="NCBI Taxonomy" id="3070998"/>
    <lineage>
        <taxon>Bacteria</taxon>
        <taxon>Pseudomonadati</taxon>
        <taxon>Bacteroidota</taxon>
        <taxon>Flavobacteriia</taxon>
        <taxon>Flavobacteriales</taxon>
        <taxon>Flavobacteriaceae</taxon>
        <taxon>Mesonia</taxon>
    </lineage>
</organism>
<accession>A0ABU1A1U9</accession>
<evidence type="ECO:0000313" key="3">
    <source>
        <dbReference type="EMBL" id="MDQ7917675.1"/>
    </source>
</evidence>
<gene>
    <name evidence="3" type="ORF">RBU60_08815</name>
</gene>
<name>A0ABU1A1U9_9FLAO</name>
<dbReference type="RefSeq" id="WP_308864483.1">
    <property type="nucleotide sequence ID" value="NZ_JAVHUL010000020.1"/>
</dbReference>
<dbReference type="InterPro" id="IPR021533">
    <property type="entry name" value="PepSY-like"/>
</dbReference>
<protein>
    <submittedName>
        <fullName evidence="3">PepSY-like domain-containing protein</fullName>
    </submittedName>
</protein>
<dbReference type="EMBL" id="JAVHUL010000020">
    <property type="protein sequence ID" value="MDQ7917675.1"/>
    <property type="molecule type" value="Genomic_DNA"/>
</dbReference>
<dbReference type="Pfam" id="PF11396">
    <property type="entry name" value="PepSY_like"/>
    <property type="match status" value="1"/>
</dbReference>
<comment type="caution">
    <text evidence="3">The sequence shown here is derived from an EMBL/GenBank/DDBJ whole genome shotgun (WGS) entry which is preliminary data.</text>
</comment>
<reference evidence="3 4" key="1">
    <citation type="submission" date="2023-08" db="EMBL/GenBank/DDBJ databases">
        <title>Mesonia sp. MT50, isolated from deep-sea sediment of the Mariana Trench.</title>
        <authorList>
            <person name="Fu H."/>
        </authorList>
    </citation>
    <scope>NUCLEOTIDE SEQUENCE [LARGE SCALE GENOMIC DNA]</scope>
    <source>
        <strain evidence="3 4">MT50</strain>
    </source>
</reference>
<sequence length="145" mass="16695">MKILKMSLVFLFASVAVQAQDLRMSDVPANLTTAFNKEFANATDVEWEKDMENYKVEFEIDRMDYDVWYSSIGQEVKRKVEISSSQLPSAVSNVIKKNYADFSIDDVDMIKTGNKVIYEIDLETFTKELEITIDKNGKVLSERKD</sequence>
<feature type="domain" description="Putative beta-lactamase-inhibitor-like PepSY-like" evidence="2">
    <location>
        <begin position="66"/>
        <end position="140"/>
    </location>
</feature>
<feature type="chain" id="PRO_5046392128" evidence="1">
    <location>
        <begin position="20"/>
        <end position="145"/>
    </location>
</feature>